<keyword evidence="2" id="KW-1185">Reference proteome</keyword>
<dbReference type="Proteomes" id="UP000887540">
    <property type="component" value="Unplaced"/>
</dbReference>
<dbReference type="PANTHER" id="PTHR22947">
    <property type="entry name" value="MAJOR SPERM PROTEIN"/>
    <property type="match status" value="1"/>
</dbReference>
<dbReference type="InterPro" id="IPR008962">
    <property type="entry name" value="PapD-like_sf"/>
</dbReference>
<dbReference type="Gene3D" id="2.60.40.10">
    <property type="entry name" value="Immunoglobulins"/>
    <property type="match status" value="1"/>
</dbReference>
<dbReference type="Pfam" id="PF00635">
    <property type="entry name" value="Motile_Sperm"/>
    <property type="match status" value="1"/>
</dbReference>
<evidence type="ECO:0000259" key="1">
    <source>
        <dbReference type="PROSITE" id="PS50202"/>
    </source>
</evidence>
<evidence type="ECO:0000313" key="2">
    <source>
        <dbReference type="Proteomes" id="UP000887540"/>
    </source>
</evidence>
<protein>
    <submittedName>
        <fullName evidence="3">MSP domain-containing protein</fullName>
    </submittedName>
</protein>
<dbReference type="PANTHER" id="PTHR22947:SF39">
    <property type="entry name" value="MSP DOMAIN-CONTAINING PROTEIN"/>
    <property type="match status" value="1"/>
</dbReference>
<accession>A0A914DJ35</accession>
<dbReference type="InterPro" id="IPR000535">
    <property type="entry name" value="MSP_dom"/>
</dbReference>
<dbReference type="InterPro" id="IPR051774">
    <property type="entry name" value="Sperm-specific_class_P"/>
</dbReference>
<sequence>MALSIEPAIAMVPASGGISSHLFMNLGEQRLVFKVKATNNDNYRVKPVYGFVETQYSTVFEITRIDGPPKDDKFVVHFAAASPEEIDPVNAFNSTAPLGEVNLPVSAVETVVM</sequence>
<proteinExistence type="predicted"/>
<name>A0A914DJ35_9BILA</name>
<reference evidence="3" key="1">
    <citation type="submission" date="2022-11" db="UniProtKB">
        <authorList>
            <consortium name="WormBaseParasite"/>
        </authorList>
    </citation>
    <scope>IDENTIFICATION</scope>
</reference>
<feature type="domain" description="MSP" evidence="1">
    <location>
        <begin position="2"/>
        <end position="113"/>
    </location>
</feature>
<dbReference type="SUPFAM" id="SSF49354">
    <property type="entry name" value="PapD-like"/>
    <property type="match status" value="1"/>
</dbReference>
<evidence type="ECO:0000313" key="3">
    <source>
        <dbReference type="WBParaSite" id="ACRNAN_scaffold2758.g32754.t1"/>
    </source>
</evidence>
<dbReference type="PROSITE" id="PS50202">
    <property type="entry name" value="MSP"/>
    <property type="match status" value="1"/>
</dbReference>
<organism evidence="2 3">
    <name type="scientific">Acrobeloides nanus</name>
    <dbReference type="NCBI Taxonomy" id="290746"/>
    <lineage>
        <taxon>Eukaryota</taxon>
        <taxon>Metazoa</taxon>
        <taxon>Ecdysozoa</taxon>
        <taxon>Nematoda</taxon>
        <taxon>Chromadorea</taxon>
        <taxon>Rhabditida</taxon>
        <taxon>Tylenchina</taxon>
        <taxon>Cephalobomorpha</taxon>
        <taxon>Cephaloboidea</taxon>
        <taxon>Cephalobidae</taxon>
        <taxon>Acrobeloides</taxon>
    </lineage>
</organism>
<dbReference type="InterPro" id="IPR013783">
    <property type="entry name" value="Ig-like_fold"/>
</dbReference>
<dbReference type="AlphaFoldDB" id="A0A914DJ35"/>
<dbReference type="WBParaSite" id="ACRNAN_scaffold2758.g32754.t1">
    <property type="protein sequence ID" value="ACRNAN_scaffold2758.g32754.t1"/>
    <property type="gene ID" value="ACRNAN_scaffold2758.g32754"/>
</dbReference>